<feature type="transmembrane region" description="Helical" evidence="8">
    <location>
        <begin position="100"/>
        <end position="121"/>
    </location>
</feature>
<keyword evidence="12" id="KW-1185">Reference proteome</keyword>
<feature type="transmembrane region" description="Helical" evidence="8">
    <location>
        <begin position="142"/>
        <end position="162"/>
    </location>
</feature>
<dbReference type="PROSITE" id="PS50262">
    <property type="entry name" value="G_PROTEIN_RECEP_F1_2"/>
    <property type="match status" value="1"/>
</dbReference>
<evidence type="ECO:0000256" key="2">
    <source>
        <dbReference type="ARBA" id="ARBA00022475"/>
    </source>
</evidence>
<dbReference type="Proteomes" id="UP000663828">
    <property type="component" value="Unassembled WGS sequence"/>
</dbReference>
<organism evidence="11 12">
    <name type="scientific">Adineta ricciae</name>
    <name type="common">Rotifer</name>
    <dbReference type="NCBI Taxonomy" id="249248"/>
    <lineage>
        <taxon>Eukaryota</taxon>
        <taxon>Metazoa</taxon>
        <taxon>Spiralia</taxon>
        <taxon>Gnathifera</taxon>
        <taxon>Rotifera</taxon>
        <taxon>Eurotatoria</taxon>
        <taxon>Bdelloidea</taxon>
        <taxon>Adinetida</taxon>
        <taxon>Adinetidae</taxon>
        <taxon>Adineta</taxon>
    </lineage>
</organism>
<keyword evidence="2" id="KW-1003">Cell membrane</keyword>
<evidence type="ECO:0000313" key="11">
    <source>
        <dbReference type="EMBL" id="CAF1587242.1"/>
    </source>
</evidence>
<dbReference type="InterPro" id="IPR017452">
    <property type="entry name" value="GPCR_Rhodpsn_7TM"/>
</dbReference>
<dbReference type="PROSITE" id="PS00237">
    <property type="entry name" value="G_PROTEIN_RECEP_F1_1"/>
    <property type="match status" value="1"/>
</dbReference>
<evidence type="ECO:0000313" key="12">
    <source>
        <dbReference type="Proteomes" id="UP000663828"/>
    </source>
</evidence>
<feature type="transmembrane region" description="Helical" evidence="8">
    <location>
        <begin position="284"/>
        <end position="308"/>
    </location>
</feature>
<dbReference type="PANTHER" id="PTHR24241">
    <property type="entry name" value="NEUROPEPTIDE RECEPTOR-RELATED G-PROTEIN COUPLED RECEPTOR"/>
    <property type="match status" value="1"/>
</dbReference>
<feature type="transmembrane region" description="Helical" evidence="8">
    <location>
        <begin position="338"/>
        <end position="361"/>
    </location>
</feature>
<dbReference type="Gene3D" id="1.20.1070.10">
    <property type="entry name" value="Rhodopsin 7-helix transmembrane proteins"/>
    <property type="match status" value="1"/>
</dbReference>
<keyword evidence="7" id="KW-0807">Transducer</keyword>
<dbReference type="InterPro" id="IPR000276">
    <property type="entry name" value="GPCR_Rhodpsn"/>
</dbReference>
<dbReference type="OrthoDB" id="6022667at2759"/>
<evidence type="ECO:0000256" key="7">
    <source>
        <dbReference type="RuleBase" id="RU000688"/>
    </source>
</evidence>
<dbReference type="GO" id="GO:0032870">
    <property type="term" value="P:cellular response to hormone stimulus"/>
    <property type="evidence" value="ECO:0007669"/>
    <property type="project" value="TreeGrafter"/>
</dbReference>
<keyword evidence="7" id="KW-0297">G-protein coupled receptor</keyword>
<evidence type="ECO:0000256" key="6">
    <source>
        <dbReference type="ARBA" id="ARBA00023170"/>
    </source>
</evidence>
<keyword evidence="5 8" id="KW-0472">Membrane</keyword>
<keyword evidence="6 7" id="KW-0675">Receptor</keyword>
<dbReference type="SUPFAM" id="SSF81321">
    <property type="entry name" value="Family A G protein-coupled receptor-like"/>
    <property type="match status" value="1"/>
</dbReference>
<comment type="caution">
    <text evidence="11">The sequence shown here is derived from an EMBL/GenBank/DDBJ whole genome shotgun (WGS) entry which is preliminary data.</text>
</comment>
<evidence type="ECO:0000256" key="1">
    <source>
        <dbReference type="ARBA" id="ARBA00004651"/>
    </source>
</evidence>
<dbReference type="Proteomes" id="UP000663852">
    <property type="component" value="Unassembled WGS sequence"/>
</dbReference>
<accession>A0A815ZSR2</accession>
<dbReference type="PRINTS" id="PR00237">
    <property type="entry name" value="GPCRRHODOPSN"/>
</dbReference>
<dbReference type="EMBL" id="CAJNOJ010000032">
    <property type="protein sequence ID" value="CAF0897757.1"/>
    <property type="molecule type" value="Genomic_DNA"/>
</dbReference>
<keyword evidence="4 8" id="KW-1133">Transmembrane helix</keyword>
<feature type="transmembrane region" description="Helical" evidence="8">
    <location>
        <begin position="61"/>
        <end position="80"/>
    </location>
</feature>
<feature type="transmembrane region" description="Helical" evidence="8">
    <location>
        <begin position="25"/>
        <end position="49"/>
    </location>
</feature>
<evidence type="ECO:0000256" key="5">
    <source>
        <dbReference type="ARBA" id="ARBA00023136"/>
    </source>
</evidence>
<dbReference type="GO" id="GO:0005886">
    <property type="term" value="C:plasma membrane"/>
    <property type="evidence" value="ECO:0007669"/>
    <property type="project" value="UniProtKB-SubCell"/>
</dbReference>
<dbReference type="GO" id="GO:0004930">
    <property type="term" value="F:G protein-coupled receptor activity"/>
    <property type="evidence" value="ECO:0007669"/>
    <property type="project" value="UniProtKB-KW"/>
</dbReference>
<comment type="subcellular location">
    <subcellularLocation>
        <location evidence="1">Cell membrane</location>
        <topology evidence="1">Multi-pass membrane protein</topology>
    </subcellularLocation>
</comment>
<feature type="transmembrane region" description="Helical" evidence="8">
    <location>
        <begin position="191"/>
        <end position="216"/>
    </location>
</feature>
<evidence type="ECO:0000256" key="8">
    <source>
        <dbReference type="SAM" id="Phobius"/>
    </source>
</evidence>
<sequence>MTSNSSLSFKANCSNFEIRGPEAPFYRWLALGYAFLFVLALTANLRVLFKLFHYSRRRFRDHILLLNLCAADLFVTLVYIPSEIYTYTIARWHNDGICKTLAALKGLGIYVSSCTIIGISLDRYLSIVHPLTVYQSNIRNKLFVIGSWLISFIACIPQLIIFKRLTNEDLCREMCGDTLSSDLAKRLTYNIAVAIFAYIAPLLTIFYSYFRILYVLHKRSDRRTFRFVRSNSSRNSCDLNQINLPLTSTRKSFSTTNGPSVVQEEINSHNLKTITRAKLKTLKLTALIVVCFILCWTPYYCIVFFLLITDARTDPEIAQAIVIDSSQPVQPTTNERSLLIVMMLAVSNSVLDPLIYGCFMVRTIPSNCCDRLRNRRETTTTSKRAANQLASDKESKLTLLRSQVKNGNNHRDAMIDCQL</sequence>
<comment type="similarity">
    <text evidence="7">Belongs to the G-protein coupled receptor 1 family.</text>
</comment>
<dbReference type="Pfam" id="PF00001">
    <property type="entry name" value="7tm_1"/>
    <property type="match status" value="1"/>
</dbReference>
<reference evidence="11" key="1">
    <citation type="submission" date="2021-02" db="EMBL/GenBank/DDBJ databases">
        <authorList>
            <person name="Nowell W R."/>
        </authorList>
    </citation>
    <scope>NUCLEOTIDE SEQUENCE</scope>
</reference>
<dbReference type="EMBL" id="CAJNOR010006152">
    <property type="protein sequence ID" value="CAF1587242.1"/>
    <property type="molecule type" value="Genomic_DNA"/>
</dbReference>
<feature type="domain" description="G-protein coupled receptors family 1 profile" evidence="9">
    <location>
        <begin position="43"/>
        <end position="356"/>
    </location>
</feature>
<gene>
    <name evidence="10" type="ORF">EDS130_LOCUS9622</name>
    <name evidence="11" type="ORF">XAT740_LOCUS46162</name>
</gene>
<proteinExistence type="inferred from homology"/>
<keyword evidence="3 7" id="KW-0812">Transmembrane</keyword>
<evidence type="ECO:0000256" key="4">
    <source>
        <dbReference type="ARBA" id="ARBA00022989"/>
    </source>
</evidence>
<dbReference type="PANTHER" id="PTHR24241:SF59">
    <property type="entry name" value="ADIPOKINETIC HORMONE RECEPTOR, ISOFORM C"/>
    <property type="match status" value="1"/>
</dbReference>
<dbReference type="AlphaFoldDB" id="A0A815ZSR2"/>
<evidence type="ECO:0000259" key="9">
    <source>
        <dbReference type="PROSITE" id="PS50262"/>
    </source>
</evidence>
<protein>
    <recommendedName>
        <fullName evidence="9">G-protein coupled receptors family 1 profile domain-containing protein</fullName>
    </recommendedName>
</protein>
<evidence type="ECO:0000256" key="3">
    <source>
        <dbReference type="ARBA" id="ARBA00022692"/>
    </source>
</evidence>
<evidence type="ECO:0000313" key="10">
    <source>
        <dbReference type="EMBL" id="CAF0897757.1"/>
    </source>
</evidence>
<dbReference type="GO" id="GO:0042277">
    <property type="term" value="F:peptide binding"/>
    <property type="evidence" value="ECO:0007669"/>
    <property type="project" value="TreeGrafter"/>
</dbReference>
<name>A0A815ZSR2_ADIRI</name>